<keyword evidence="6" id="KW-0732">Signal</keyword>
<dbReference type="GO" id="GO:0005886">
    <property type="term" value="C:plasma membrane"/>
    <property type="evidence" value="ECO:0007669"/>
    <property type="project" value="TreeGrafter"/>
</dbReference>
<dbReference type="InterPro" id="IPR008972">
    <property type="entry name" value="Cupredoxin"/>
</dbReference>
<keyword evidence="9" id="KW-1185">Reference proteome</keyword>
<evidence type="ECO:0000313" key="9">
    <source>
        <dbReference type="Proteomes" id="UP000326939"/>
    </source>
</evidence>
<keyword evidence="3" id="KW-0249">Electron transport</keyword>
<keyword evidence="2" id="KW-0479">Metal-binding</keyword>
<dbReference type="InterPro" id="IPR003245">
    <property type="entry name" value="Phytocyanin_dom"/>
</dbReference>
<dbReference type="PANTHER" id="PTHR33021:SF339">
    <property type="entry name" value="OS07G0570600 PROTEIN"/>
    <property type="match status" value="1"/>
</dbReference>
<reference evidence="9" key="1">
    <citation type="journal article" date="2019" name="Gigascience">
        <title>De novo genome assembly of the endangered Acer yangbiense, a plant species with extremely small populations endemic to Yunnan Province, China.</title>
        <authorList>
            <person name="Yang J."/>
            <person name="Wariss H.M."/>
            <person name="Tao L."/>
            <person name="Zhang R."/>
            <person name="Yun Q."/>
            <person name="Hollingsworth P."/>
            <person name="Dao Z."/>
            <person name="Luo G."/>
            <person name="Guo H."/>
            <person name="Ma Y."/>
            <person name="Sun W."/>
        </authorList>
    </citation>
    <scope>NUCLEOTIDE SEQUENCE [LARGE SCALE GENOMIC DNA]</scope>
    <source>
        <strain evidence="9">cv. br00</strain>
    </source>
</reference>
<sequence>MMPRSAIKIIFAAVIAVLCCARRGWAAQYTVGDSLGWVPNHDYTRWINGRTFAVGDVLIFMYEKGHDVAEVTQDGWFECRAENPLFYSKNMDSYVPLERVGEHYFISTGPGDCHAGMNLKINVA</sequence>
<dbReference type="EMBL" id="VDCV01000012">
    <property type="protein sequence ID" value="KAB5531615.1"/>
    <property type="molecule type" value="Genomic_DNA"/>
</dbReference>
<evidence type="ECO:0000259" key="7">
    <source>
        <dbReference type="PROSITE" id="PS51485"/>
    </source>
</evidence>
<evidence type="ECO:0000256" key="1">
    <source>
        <dbReference type="ARBA" id="ARBA00022448"/>
    </source>
</evidence>
<dbReference type="PROSITE" id="PS51485">
    <property type="entry name" value="PHYTOCYANIN"/>
    <property type="match status" value="1"/>
</dbReference>
<evidence type="ECO:0000256" key="6">
    <source>
        <dbReference type="SAM" id="SignalP"/>
    </source>
</evidence>
<dbReference type="GO" id="GO:0046872">
    <property type="term" value="F:metal ion binding"/>
    <property type="evidence" value="ECO:0007669"/>
    <property type="project" value="UniProtKB-KW"/>
</dbReference>
<gene>
    <name evidence="8" type="ORF">DKX38_018285</name>
</gene>
<dbReference type="CDD" id="cd04216">
    <property type="entry name" value="Phytocyanin"/>
    <property type="match status" value="1"/>
</dbReference>
<name>A0A5N5KML7_9ROSI</name>
<feature type="chain" id="PRO_5024342394" description="Phytocyanin domain-containing protein" evidence="6">
    <location>
        <begin position="27"/>
        <end position="124"/>
    </location>
</feature>
<dbReference type="Proteomes" id="UP000326939">
    <property type="component" value="Chromosome 12"/>
</dbReference>
<feature type="signal peptide" evidence="6">
    <location>
        <begin position="1"/>
        <end position="26"/>
    </location>
</feature>
<dbReference type="SUPFAM" id="SSF49503">
    <property type="entry name" value="Cupredoxins"/>
    <property type="match status" value="1"/>
</dbReference>
<protein>
    <recommendedName>
        <fullName evidence="7">Phytocyanin domain-containing protein</fullName>
    </recommendedName>
</protein>
<keyword evidence="4" id="KW-0186">Copper</keyword>
<accession>A0A5N5KML7</accession>
<evidence type="ECO:0000256" key="2">
    <source>
        <dbReference type="ARBA" id="ARBA00022723"/>
    </source>
</evidence>
<evidence type="ECO:0000256" key="5">
    <source>
        <dbReference type="ARBA" id="ARBA00023180"/>
    </source>
</evidence>
<keyword evidence="5" id="KW-0325">Glycoprotein</keyword>
<evidence type="ECO:0000256" key="3">
    <source>
        <dbReference type="ARBA" id="ARBA00022982"/>
    </source>
</evidence>
<proteinExistence type="predicted"/>
<evidence type="ECO:0000313" key="8">
    <source>
        <dbReference type="EMBL" id="KAB5531615.1"/>
    </source>
</evidence>
<dbReference type="Gene3D" id="2.60.40.420">
    <property type="entry name" value="Cupredoxins - blue copper proteins"/>
    <property type="match status" value="1"/>
</dbReference>
<organism evidence="8 9">
    <name type="scientific">Salix brachista</name>
    <dbReference type="NCBI Taxonomy" id="2182728"/>
    <lineage>
        <taxon>Eukaryota</taxon>
        <taxon>Viridiplantae</taxon>
        <taxon>Streptophyta</taxon>
        <taxon>Embryophyta</taxon>
        <taxon>Tracheophyta</taxon>
        <taxon>Spermatophyta</taxon>
        <taxon>Magnoliopsida</taxon>
        <taxon>eudicotyledons</taxon>
        <taxon>Gunneridae</taxon>
        <taxon>Pentapetalae</taxon>
        <taxon>rosids</taxon>
        <taxon>fabids</taxon>
        <taxon>Malpighiales</taxon>
        <taxon>Salicaceae</taxon>
        <taxon>Saliceae</taxon>
        <taxon>Salix</taxon>
    </lineage>
</organism>
<evidence type="ECO:0000256" key="4">
    <source>
        <dbReference type="ARBA" id="ARBA00023008"/>
    </source>
</evidence>
<dbReference type="GO" id="GO:0009055">
    <property type="term" value="F:electron transfer activity"/>
    <property type="evidence" value="ECO:0007669"/>
    <property type="project" value="InterPro"/>
</dbReference>
<comment type="caution">
    <text evidence="8">The sequence shown here is derived from an EMBL/GenBank/DDBJ whole genome shotgun (WGS) entry which is preliminary data.</text>
</comment>
<dbReference type="Pfam" id="PF02298">
    <property type="entry name" value="Cu_bind_like"/>
    <property type="match status" value="1"/>
</dbReference>
<dbReference type="PANTHER" id="PTHR33021">
    <property type="entry name" value="BLUE COPPER PROTEIN"/>
    <property type="match status" value="1"/>
</dbReference>
<dbReference type="FunFam" id="2.60.40.420:FF:000003">
    <property type="entry name" value="Blue copper"/>
    <property type="match status" value="1"/>
</dbReference>
<dbReference type="AlphaFoldDB" id="A0A5N5KML7"/>
<keyword evidence="1" id="KW-0813">Transport</keyword>
<dbReference type="InterPro" id="IPR039391">
    <property type="entry name" value="Phytocyanin-like"/>
</dbReference>
<feature type="domain" description="Phytocyanin" evidence="7">
    <location>
        <begin position="27"/>
        <end position="124"/>
    </location>
</feature>